<keyword evidence="4" id="KW-0560">Oxidoreductase</keyword>
<dbReference type="SUPFAM" id="SSF51395">
    <property type="entry name" value="FMN-linked oxidoreductases"/>
    <property type="match status" value="1"/>
</dbReference>
<dbReference type="Proteomes" id="UP000319353">
    <property type="component" value="Unassembled WGS sequence"/>
</dbReference>
<comment type="similarity">
    <text evidence="5">Belongs to the FMN-dependent alpha-hydroxy acid dehydrogenase family.</text>
</comment>
<accession>A0A537KM56</accession>
<comment type="caution">
    <text evidence="7">The sequence shown here is derived from an EMBL/GenBank/DDBJ whole genome shotgun (WGS) entry which is preliminary data.</text>
</comment>
<name>A0A537KM56_9BACT</name>
<dbReference type="GO" id="GO:0010181">
    <property type="term" value="F:FMN binding"/>
    <property type="evidence" value="ECO:0007669"/>
    <property type="project" value="InterPro"/>
</dbReference>
<protein>
    <submittedName>
        <fullName evidence="7">Alpha-hydroxy-acid oxidizing protein</fullName>
    </submittedName>
</protein>
<organism evidence="7 8">
    <name type="scientific">Candidatus Segetimicrobium genomatis</name>
    <dbReference type="NCBI Taxonomy" id="2569760"/>
    <lineage>
        <taxon>Bacteria</taxon>
        <taxon>Bacillati</taxon>
        <taxon>Candidatus Sysuimicrobiota</taxon>
        <taxon>Candidatus Sysuimicrobiia</taxon>
        <taxon>Candidatus Sysuimicrobiales</taxon>
        <taxon>Candidatus Segetimicrobiaceae</taxon>
        <taxon>Candidatus Segetimicrobium</taxon>
    </lineage>
</organism>
<evidence type="ECO:0000256" key="4">
    <source>
        <dbReference type="ARBA" id="ARBA00023002"/>
    </source>
</evidence>
<dbReference type="PROSITE" id="PS51349">
    <property type="entry name" value="FMN_HYDROXY_ACID_DH_2"/>
    <property type="match status" value="1"/>
</dbReference>
<dbReference type="CDD" id="cd02809">
    <property type="entry name" value="alpha_hydroxyacid_oxid_FMN"/>
    <property type="match status" value="1"/>
</dbReference>
<evidence type="ECO:0000313" key="7">
    <source>
        <dbReference type="EMBL" id="TMI96804.1"/>
    </source>
</evidence>
<reference evidence="7 8" key="1">
    <citation type="journal article" date="2019" name="Nat. Microbiol.">
        <title>Mediterranean grassland soil C-N compound turnover is dependent on rainfall and depth, and is mediated by genomically divergent microorganisms.</title>
        <authorList>
            <person name="Diamond S."/>
            <person name="Andeer P.F."/>
            <person name="Li Z."/>
            <person name="Crits-Christoph A."/>
            <person name="Burstein D."/>
            <person name="Anantharaman K."/>
            <person name="Lane K.R."/>
            <person name="Thomas B.C."/>
            <person name="Pan C."/>
            <person name="Northen T.R."/>
            <person name="Banfield J.F."/>
        </authorList>
    </citation>
    <scope>NUCLEOTIDE SEQUENCE [LARGE SCALE GENOMIC DNA]</scope>
    <source>
        <strain evidence="7">NP_4</strain>
    </source>
</reference>
<dbReference type="InterPro" id="IPR008259">
    <property type="entry name" value="FMN_hydac_DH_AS"/>
</dbReference>
<proteinExistence type="inferred from homology"/>
<comment type="cofactor">
    <cofactor evidence="1">
        <name>FMN</name>
        <dbReference type="ChEBI" id="CHEBI:58210"/>
    </cofactor>
</comment>
<evidence type="ECO:0000256" key="5">
    <source>
        <dbReference type="ARBA" id="ARBA00024042"/>
    </source>
</evidence>
<dbReference type="PANTHER" id="PTHR10578:SF107">
    <property type="entry name" value="2-HYDROXYACID OXIDASE 1"/>
    <property type="match status" value="1"/>
</dbReference>
<evidence type="ECO:0000256" key="1">
    <source>
        <dbReference type="ARBA" id="ARBA00001917"/>
    </source>
</evidence>
<dbReference type="InterPro" id="IPR012133">
    <property type="entry name" value="Alpha-hydoxy_acid_DH_FMN"/>
</dbReference>
<feature type="non-terminal residue" evidence="7">
    <location>
        <position position="1"/>
    </location>
</feature>
<dbReference type="InterPro" id="IPR013785">
    <property type="entry name" value="Aldolase_TIM"/>
</dbReference>
<dbReference type="GO" id="GO:0016491">
    <property type="term" value="F:oxidoreductase activity"/>
    <property type="evidence" value="ECO:0007669"/>
    <property type="project" value="UniProtKB-KW"/>
</dbReference>
<dbReference type="Gene3D" id="3.20.20.70">
    <property type="entry name" value="Aldolase class I"/>
    <property type="match status" value="1"/>
</dbReference>
<evidence type="ECO:0000256" key="2">
    <source>
        <dbReference type="ARBA" id="ARBA00022630"/>
    </source>
</evidence>
<gene>
    <name evidence="7" type="ORF">E6H01_13645</name>
</gene>
<dbReference type="Pfam" id="PF01070">
    <property type="entry name" value="FMN_dh"/>
    <property type="match status" value="1"/>
</dbReference>
<evidence type="ECO:0000313" key="8">
    <source>
        <dbReference type="Proteomes" id="UP000319353"/>
    </source>
</evidence>
<dbReference type="InterPro" id="IPR000262">
    <property type="entry name" value="FMN-dep_DH"/>
</dbReference>
<feature type="domain" description="FMN hydroxy acid dehydrogenase" evidence="6">
    <location>
        <begin position="1"/>
        <end position="205"/>
    </location>
</feature>
<keyword evidence="2" id="KW-0285">Flavoprotein</keyword>
<evidence type="ECO:0000259" key="6">
    <source>
        <dbReference type="PROSITE" id="PS51349"/>
    </source>
</evidence>
<dbReference type="InterPro" id="IPR037396">
    <property type="entry name" value="FMN_HAD"/>
</dbReference>
<sequence>VDTPLLGRREKDERNRFTLPPGMGIANLKLAGLEGMPEAERGSAFAKYVADLLNESLTWKDIDWLRSISRLPVLLKGIMTAEDAKLAAEHGVAGIIVSNHGGRQLDSTLGTLDVLPDVVRAVAGRAEVYLDGGVRRGTDVLKALALGAKAVLVGRPVLWGLALGGADGVQAVLNHLRSELDLAMALAGRPHLAEVDGSLVAPVRLV</sequence>
<dbReference type="PANTHER" id="PTHR10578">
    <property type="entry name" value="S -2-HYDROXY-ACID OXIDASE-RELATED"/>
    <property type="match status" value="1"/>
</dbReference>
<evidence type="ECO:0000256" key="3">
    <source>
        <dbReference type="ARBA" id="ARBA00022643"/>
    </source>
</evidence>
<dbReference type="EMBL" id="VBAL01000239">
    <property type="protein sequence ID" value="TMI96804.1"/>
    <property type="molecule type" value="Genomic_DNA"/>
</dbReference>
<dbReference type="PROSITE" id="PS00557">
    <property type="entry name" value="FMN_HYDROXY_ACID_DH_1"/>
    <property type="match status" value="1"/>
</dbReference>
<keyword evidence="3" id="KW-0288">FMN</keyword>
<dbReference type="AlphaFoldDB" id="A0A537KM56"/>